<dbReference type="PANTHER" id="PTHR43153">
    <property type="entry name" value="ELECTRON TRANSFER FLAVOPROTEIN ALPHA"/>
    <property type="match status" value="1"/>
</dbReference>
<dbReference type="EMBL" id="PGXC01000002">
    <property type="protein sequence ID" value="PKK91658.1"/>
    <property type="molecule type" value="Genomic_DNA"/>
</dbReference>
<dbReference type="SUPFAM" id="SSF52402">
    <property type="entry name" value="Adenine nucleotide alpha hydrolases-like"/>
    <property type="match status" value="1"/>
</dbReference>
<accession>A0A2N1PTI4</accession>
<dbReference type="SUPFAM" id="SSF52467">
    <property type="entry name" value="DHS-like NAD/FAD-binding domain"/>
    <property type="match status" value="1"/>
</dbReference>
<dbReference type="InterPro" id="IPR014729">
    <property type="entry name" value="Rossmann-like_a/b/a_fold"/>
</dbReference>
<evidence type="ECO:0000256" key="5">
    <source>
        <dbReference type="ARBA" id="ARBA00023004"/>
    </source>
</evidence>
<evidence type="ECO:0000313" key="9">
    <source>
        <dbReference type="EMBL" id="PKK91658.1"/>
    </source>
</evidence>
<dbReference type="AlphaFoldDB" id="A0A2N1PTI4"/>
<dbReference type="PANTHER" id="PTHR43153:SF1">
    <property type="entry name" value="ELECTRON TRANSFER FLAVOPROTEIN SUBUNIT ALPHA, MITOCHONDRIAL"/>
    <property type="match status" value="1"/>
</dbReference>
<dbReference type="InterPro" id="IPR033947">
    <property type="entry name" value="ETF_alpha_N"/>
</dbReference>
<dbReference type="FunFam" id="3.40.50.1220:FF:000001">
    <property type="entry name" value="Electron transfer flavoprotein, alpha subunit"/>
    <property type="match status" value="1"/>
</dbReference>
<gene>
    <name evidence="9" type="ORF">CVV64_03045</name>
</gene>
<evidence type="ECO:0000256" key="2">
    <source>
        <dbReference type="ARBA" id="ARBA00022630"/>
    </source>
</evidence>
<dbReference type="Pfam" id="PF00766">
    <property type="entry name" value="ETF_alpha"/>
    <property type="match status" value="1"/>
</dbReference>
<feature type="binding site" evidence="7">
    <location>
        <begin position="309"/>
        <end position="310"/>
    </location>
    <ligand>
        <name>FAD</name>
        <dbReference type="ChEBI" id="CHEBI:57692"/>
    </ligand>
</feature>
<feature type="domain" description="4Fe-4S ferredoxin-type" evidence="8">
    <location>
        <begin position="31"/>
        <end position="58"/>
    </location>
</feature>
<comment type="caution">
    <text evidence="9">The sequence shown here is derived from an EMBL/GenBank/DDBJ whole genome shotgun (WGS) entry which is preliminary data.</text>
</comment>
<evidence type="ECO:0000313" key="10">
    <source>
        <dbReference type="Proteomes" id="UP000233256"/>
    </source>
</evidence>
<keyword evidence="6" id="KW-0411">Iron-sulfur</keyword>
<name>A0A2N1PTI4_9BACT</name>
<evidence type="ECO:0000256" key="7">
    <source>
        <dbReference type="PIRSR" id="PIRSR000089-1"/>
    </source>
</evidence>
<dbReference type="Pfam" id="PF13187">
    <property type="entry name" value="Fer4_9"/>
    <property type="match status" value="1"/>
</dbReference>
<dbReference type="PIRSF" id="PIRSF000089">
    <property type="entry name" value="Electra_flavoP_a"/>
    <property type="match status" value="1"/>
</dbReference>
<reference evidence="9 10" key="1">
    <citation type="journal article" date="2017" name="ISME J.">
        <title>Potential for microbial H2 and metal transformations associated with novel bacteria and archaea in deep terrestrial subsurface sediments.</title>
        <authorList>
            <person name="Hernsdorf A.W."/>
            <person name="Amano Y."/>
            <person name="Miyakawa K."/>
            <person name="Ise K."/>
            <person name="Suzuki Y."/>
            <person name="Anantharaman K."/>
            <person name="Probst A."/>
            <person name="Burstein D."/>
            <person name="Thomas B.C."/>
            <person name="Banfield J.F."/>
        </authorList>
    </citation>
    <scope>NUCLEOTIDE SEQUENCE [LARGE SCALE GENOMIC DNA]</scope>
    <source>
        <strain evidence="9">HGW-Wallbacteria-1</strain>
    </source>
</reference>
<dbReference type="InterPro" id="IPR001308">
    <property type="entry name" value="ETF_a/FixB"/>
</dbReference>
<evidence type="ECO:0000256" key="6">
    <source>
        <dbReference type="ARBA" id="ARBA00023014"/>
    </source>
</evidence>
<dbReference type="InterPro" id="IPR017900">
    <property type="entry name" value="4Fe4S_Fe_S_CS"/>
</dbReference>
<dbReference type="InterPro" id="IPR014730">
    <property type="entry name" value="ETF_a/b_N"/>
</dbReference>
<feature type="binding site" evidence="7">
    <location>
        <position position="361"/>
    </location>
    <ligand>
        <name>FAD</name>
        <dbReference type="ChEBI" id="CHEBI:57692"/>
    </ligand>
</feature>
<evidence type="ECO:0000256" key="3">
    <source>
        <dbReference type="ARBA" id="ARBA00022723"/>
    </source>
</evidence>
<dbReference type="GO" id="GO:0050660">
    <property type="term" value="F:flavin adenine dinucleotide binding"/>
    <property type="evidence" value="ECO:0007669"/>
    <property type="project" value="InterPro"/>
</dbReference>
<feature type="binding site" evidence="7">
    <location>
        <begin position="323"/>
        <end position="327"/>
    </location>
    <ligand>
        <name>FAD</name>
        <dbReference type="ChEBI" id="CHEBI:57692"/>
    </ligand>
</feature>
<dbReference type="GO" id="GO:0051536">
    <property type="term" value="F:iron-sulfur cluster binding"/>
    <property type="evidence" value="ECO:0007669"/>
    <property type="project" value="UniProtKB-KW"/>
</dbReference>
<proteinExistence type="inferred from homology"/>
<dbReference type="Pfam" id="PF01012">
    <property type="entry name" value="ETF"/>
    <property type="match status" value="1"/>
</dbReference>
<keyword evidence="3" id="KW-0479">Metal-binding</keyword>
<evidence type="ECO:0000256" key="1">
    <source>
        <dbReference type="ARBA" id="ARBA00005817"/>
    </source>
</evidence>
<dbReference type="Gene3D" id="3.40.50.620">
    <property type="entry name" value="HUPs"/>
    <property type="match status" value="1"/>
</dbReference>
<sequence>MAVKIIDEKCIGCKRCIPSCPFGAIEMREKKATILDTCTECGACVSSCKFEAIVADAVARRGVDITAFSGVWVFCETFDGHLKPVATELLGKGRNLADSLGVQLTALLVGSGIRVQAEKAIAFGADRVFCVDDEKLSTYTTSPFAHVVSDLIERHSPEIVLFGATHLGRDLAPRVANRVRTGLTADCTALEIDMEGRRLMQTRPAFGGNIMATIVCPDHRPQMATVRPGVMKSMEMDSSRTGQIVDEKIEIPQNCFMAEVVEAVRKVKKHVNLEEAKVIVAGGRGVGKAENFTVLETLADALGGELGASRAAVDAGWIDHDHQVGQTGKSVSPDIYFACGISGAIQHVAGVQNSGCLVAINRDPFAPIFDFADIGIVGDLHKVIPALIEELRVSREAEDSRR</sequence>
<dbReference type="PROSITE" id="PS00198">
    <property type="entry name" value="4FE4S_FER_1"/>
    <property type="match status" value="1"/>
</dbReference>
<dbReference type="GO" id="GO:0046872">
    <property type="term" value="F:metal ion binding"/>
    <property type="evidence" value="ECO:0007669"/>
    <property type="project" value="UniProtKB-KW"/>
</dbReference>
<evidence type="ECO:0000256" key="4">
    <source>
        <dbReference type="ARBA" id="ARBA00022827"/>
    </source>
</evidence>
<feature type="binding site" evidence="7">
    <location>
        <position position="284"/>
    </location>
    <ligand>
        <name>FAD</name>
        <dbReference type="ChEBI" id="CHEBI:57692"/>
    </ligand>
</feature>
<organism evidence="9 10">
    <name type="scientific">Candidatus Wallbacteria bacterium HGW-Wallbacteria-1</name>
    <dbReference type="NCBI Taxonomy" id="2013854"/>
    <lineage>
        <taxon>Bacteria</taxon>
        <taxon>Candidatus Walliibacteriota</taxon>
    </lineage>
</organism>
<keyword evidence="5" id="KW-0408">Iron</keyword>
<dbReference type="CDD" id="cd01715">
    <property type="entry name" value="ETF_alpha"/>
    <property type="match status" value="1"/>
</dbReference>
<dbReference type="GO" id="GO:0009055">
    <property type="term" value="F:electron transfer activity"/>
    <property type="evidence" value="ECO:0007669"/>
    <property type="project" value="InterPro"/>
</dbReference>
<dbReference type="InterPro" id="IPR014731">
    <property type="entry name" value="ETF_asu_C"/>
</dbReference>
<dbReference type="SUPFAM" id="SSF54862">
    <property type="entry name" value="4Fe-4S ferredoxins"/>
    <property type="match status" value="1"/>
</dbReference>
<dbReference type="GO" id="GO:0033539">
    <property type="term" value="P:fatty acid beta-oxidation using acyl-CoA dehydrogenase"/>
    <property type="evidence" value="ECO:0007669"/>
    <property type="project" value="TreeGrafter"/>
</dbReference>
<protein>
    <submittedName>
        <fullName evidence="9">Electron transfer flavoprotein subunit alpha</fullName>
    </submittedName>
</protein>
<comment type="similarity">
    <text evidence="1">Belongs to the ETF alpha-subunit/FixB family.</text>
</comment>
<dbReference type="InterPro" id="IPR017896">
    <property type="entry name" value="4Fe4S_Fe-S-bd"/>
</dbReference>
<dbReference type="InterPro" id="IPR029035">
    <property type="entry name" value="DHS-like_NAD/FAD-binding_dom"/>
</dbReference>
<comment type="cofactor">
    <cofactor evidence="7">
        <name>FAD</name>
        <dbReference type="ChEBI" id="CHEBI:57692"/>
    </cofactor>
    <text evidence="7">Binds 1 FAD per dimer.</text>
</comment>
<dbReference type="Proteomes" id="UP000233256">
    <property type="component" value="Unassembled WGS sequence"/>
</dbReference>
<dbReference type="Gene3D" id="3.30.70.20">
    <property type="match status" value="1"/>
</dbReference>
<dbReference type="PROSITE" id="PS51379">
    <property type="entry name" value="4FE4S_FER_2"/>
    <property type="match status" value="2"/>
</dbReference>
<feature type="domain" description="4Fe-4S ferredoxin-type" evidence="8">
    <location>
        <begin position="1"/>
        <end position="30"/>
    </location>
</feature>
<keyword evidence="2" id="KW-0285">Flavoprotein</keyword>
<dbReference type="Gene3D" id="3.40.50.1220">
    <property type="entry name" value="TPP-binding domain"/>
    <property type="match status" value="1"/>
</dbReference>
<feature type="binding site" evidence="7">
    <location>
        <begin position="340"/>
        <end position="347"/>
    </location>
    <ligand>
        <name>FAD</name>
        <dbReference type="ChEBI" id="CHEBI:57692"/>
    </ligand>
</feature>
<evidence type="ECO:0000259" key="8">
    <source>
        <dbReference type="PROSITE" id="PS51379"/>
    </source>
</evidence>
<keyword evidence="4 7" id="KW-0274">FAD</keyword>
<dbReference type="SMART" id="SM00893">
    <property type="entry name" value="ETF"/>
    <property type="match status" value="1"/>
</dbReference>